<evidence type="ECO:0000313" key="4">
    <source>
        <dbReference type="Proteomes" id="UP000001554"/>
    </source>
</evidence>
<evidence type="ECO:0000259" key="2">
    <source>
        <dbReference type="Pfam" id="PF14694"/>
    </source>
</evidence>
<dbReference type="AlphaFoldDB" id="A0A9J7HLU1"/>
<dbReference type="PANTHER" id="PTHR16057:SF1">
    <property type="entry name" value="PROTEIN LINES HOMOLOG 1"/>
    <property type="match status" value="1"/>
</dbReference>
<dbReference type="Pfam" id="PF14694">
    <property type="entry name" value="LINES_N"/>
    <property type="match status" value="1"/>
</dbReference>
<evidence type="ECO:0000259" key="3">
    <source>
        <dbReference type="Pfam" id="PF14695"/>
    </source>
</evidence>
<dbReference type="Pfam" id="PF14695">
    <property type="entry name" value="LINES_C"/>
    <property type="match status" value="1"/>
</dbReference>
<feature type="domain" description="Protein Lines N-terminal" evidence="2">
    <location>
        <begin position="2"/>
        <end position="194"/>
    </location>
</feature>
<dbReference type="OrthoDB" id="8251209at2759"/>
<protein>
    <submittedName>
        <fullName evidence="5">Protein Lines homolog 1-like</fullName>
    </submittedName>
</protein>
<dbReference type="RefSeq" id="XP_035661786.1">
    <property type="nucleotide sequence ID" value="XM_035805893.1"/>
</dbReference>
<feature type="domain" description="Protein Lines C-terminal" evidence="3">
    <location>
        <begin position="356"/>
        <end position="391"/>
    </location>
</feature>
<gene>
    <name evidence="5" type="primary">LOC118406035</name>
</gene>
<organism evidence="4 5">
    <name type="scientific">Branchiostoma floridae</name>
    <name type="common">Florida lancelet</name>
    <name type="synonym">Amphioxus</name>
    <dbReference type="NCBI Taxonomy" id="7739"/>
    <lineage>
        <taxon>Eukaryota</taxon>
        <taxon>Metazoa</taxon>
        <taxon>Chordata</taxon>
        <taxon>Cephalochordata</taxon>
        <taxon>Leptocardii</taxon>
        <taxon>Amphioxiformes</taxon>
        <taxon>Branchiostomatidae</taxon>
        <taxon>Branchiostoma</taxon>
    </lineage>
</organism>
<dbReference type="InterPro" id="IPR032794">
    <property type="entry name" value="LINES_N"/>
</dbReference>
<feature type="region of interest" description="Disordered" evidence="1">
    <location>
        <begin position="233"/>
        <end position="274"/>
    </location>
</feature>
<dbReference type="Proteomes" id="UP000001554">
    <property type="component" value="Chromosome 2"/>
</dbReference>
<feature type="compositionally biased region" description="Polar residues" evidence="1">
    <location>
        <begin position="247"/>
        <end position="268"/>
    </location>
</feature>
<dbReference type="InterPro" id="IPR029415">
    <property type="entry name" value="Lines_C"/>
</dbReference>
<accession>A0A9J7HLU1</accession>
<feature type="compositionally biased region" description="Acidic residues" evidence="1">
    <location>
        <begin position="336"/>
        <end position="351"/>
    </location>
</feature>
<dbReference type="OMA" id="FLETTTW"/>
<reference evidence="4" key="1">
    <citation type="journal article" date="2020" name="Nat. Ecol. Evol.">
        <title>Deeply conserved synteny resolves early events in vertebrate evolution.</title>
        <authorList>
            <person name="Simakov O."/>
            <person name="Marletaz F."/>
            <person name="Yue J.X."/>
            <person name="O'Connell B."/>
            <person name="Jenkins J."/>
            <person name="Brandt A."/>
            <person name="Calef R."/>
            <person name="Tung C.H."/>
            <person name="Huang T.K."/>
            <person name="Schmutz J."/>
            <person name="Satoh N."/>
            <person name="Yu J.K."/>
            <person name="Putnam N.H."/>
            <person name="Green R.E."/>
            <person name="Rokhsar D.S."/>
        </authorList>
    </citation>
    <scope>NUCLEOTIDE SEQUENCE [LARGE SCALE GENOMIC DNA]</scope>
    <source>
        <strain evidence="4">S238N-H82</strain>
    </source>
</reference>
<proteinExistence type="predicted"/>
<sequence>MQRVPWKDTYVGFGGTDFIEGQLVIGQKRGDWVLVRTLVLVLLRACSIVSGLSGPEQAQAIITTLQRLSSFVCEKLAMTSDRQFSPGAEEVRGTCSQTGTWMFQLFSDQDDSMIEAMLRLLDINTAVSRYATDFLHVNVVTSFNPHSIFLQFLETTTWDHSILLDLLISMETSFLTYITRYLHLVITEWQAFLKTNQIYSGAKVDTCGSSDCGTESRGEGFGIPNCDKPGFNQTGEKHCKSPPLPQPNHTHGKQLQKNVRQHYDQTSATEKKELDNIELDEVPVLKVVTMPLPNIDHFEMDIAGQVQPADTNVETLLSKNPKENCEGEKGVSSSESSDDDADSTDNVEEESTLDRTMGVLIRLRLAVERLSDKKLFPYNVSPLLRLLAMVEDKYEEV</sequence>
<evidence type="ECO:0000313" key="5">
    <source>
        <dbReference type="RefSeq" id="XP_035661786.1"/>
    </source>
</evidence>
<dbReference type="KEGG" id="bfo:118406035"/>
<dbReference type="PANTHER" id="PTHR16057">
    <property type="entry name" value="WINS1, 2 PROTEIN"/>
    <property type="match status" value="1"/>
</dbReference>
<evidence type="ECO:0000256" key="1">
    <source>
        <dbReference type="SAM" id="MobiDB-lite"/>
    </source>
</evidence>
<reference evidence="5" key="2">
    <citation type="submission" date="2025-08" db="UniProtKB">
        <authorList>
            <consortium name="RefSeq"/>
        </authorList>
    </citation>
    <scope>IDENTIFICATION</scope>
    <source>
        <strain evidence="5">S238N-H82</strain>
        <tissue evidence="5">Testes</tissue>
    </source>
</reference>
<dbReference type="InterPro" id="IPR024875">
    <property type="entry name" value="Protein_Lines"/>
</dbReference>
<name>A0A9J7HLU1_BRAFL</name>
<feature type="region of interest" description="Disordered" evidence="1">
    <location>
        <begin position="321"/>
        <end position="352"/>
    </location>
</feature>
<keyword evidence="4" id="KW-1185">Reference proteome</keyword>
<dbReference type="GeneID" id="118406035"/>